<dbReference type="SUPFAM" id="SSF56176">
    <property type="entry name" value="FAD-binding/transporter-associated domain-like"/>
    <property type="match status" value="1"/>
</dbReference>
<dbReference type="Gene3D" id="3.30.465.10">
    <property type="match status" value="1"/>
</dbReference>
<reference evidence="5 6" key="1">
    <citation type="submission" date="2020-11" db="EMBL/GenBank/DDBJ databases">
        <title>WGS of Herminiimonas contaminans strain Marseille-Q4544 isolated from planarians Schmidtea mediterranea.</title>
        <authorList>
            <person name="Kangale L."/>
        </authorList>
    </citation>
    <scope>NUCLEOTIDE SEQUENCE [LARGE SCALE GENOMIC DNA]</scope>
    <source>
        <strain evidence="5 6">Marseille-Q4544</strain>
    </source>
</reference>
<keyword evidence="1" id="KW-0285">Flavoprotein</keyword>
<dbReference type="PANTHER" id="PTHR42659:SF2">
    <property type="entry name" value="XANTHINE DEHYDROGENASE SUBUNIT C-RELATED"/>
    <property type="match status" value="1"/>
</dbReference>
<dbReference type="RefSeq" id="WP_195874417.1">
    <property type="nucleotide sequence ID" value="NZ_JADOEL010000001.1"/>
</dbReference>
<sequence length="272" mass="29335">MKPSAYSLIKADDLAQASAQLAENGWGSKPVAGCQSLGAMLNLRLAQPESLLDLDAFESLRAVTDTGDAIRFGAMTTHAAIEDQRVPDPSQGLMPYVARGIAYRAVRNRGTLGGSLCHADPAADWISTMPLLGATLHVLGPSGQRDIAARDFMSSAYETQLVDGEILVAVSVPKRTTSMQWSYRKLCRKTGELSHAMTSGIRDSSDGTERVVIGALDGAPFVVERAGLMTELLQGAVREQIVRQAAPELELDRRHTLMEMLRLVALDMGKTR</sequence>
<dbReference type="InterPro" id="IPR016169">
    <property type="entry name" value="FAD-bd_PCMH_sub2"/>
</dbReference>
<feature type="domain" description="FAD-binding PCMH-type" evidence="4">
    <location>
        <begin position="1"/>
        <end position="177"/>
    </location>
</feature>
<dbReference type="Proteomes" id="UP000657372">
    <property type="component" value="Unassembled WGS sequence"/>
</dbReference>
<keyword evidence="2" id="KW-0274">FAD</keyword>
<dbReference type="InterPro" id="IPR016167">
    <property type="entry name" value="FAD-bd_PCMH_sub1"/>
</dbReference>
<name>A0ABS0EN34_9BURK</name>
<dbReference type="InterPro" id="IPR002346">
    <property type="entry name" value="Mopterin_DH_FAD-bd"/>
</dbReference>
<dbReference type="Pfam" id="PF00941">
    <property type="entry name" value="FAD_binding_5"/>
    <property type="match status" value="1"/>
</dbReference>
<proteinExistence type="predicted"/>
<dbReference type="InterPro" id="IPR036318">
    <property type="entry name" value="FAD-bd_PCMH-like_sf"/>
</dbReference>
<evidence type="ECO:0000259" key="4">
    <source>
        <dbReference type="PROSITE" id="PS51387"/>
    </source>
</evidence>
<organism evidence="5 6">
    <name type="scientific">Herminiimonas contaminans</name>
    <dbReference type="NCBI Taxonomy" id="1111140"/>
    <lineage>
        <taxon>Bacteria</taxon>
        <taxon>Pseudomonadati</taxon>
        <taxon>Pseudomonadota</taxon>
        <taxon>Betaproteobacteria</taxon>
        <taxon>Burkholderiales</taxon>
        <taxon>Oxalobacteraceae</taxon>
        <taxon>Herminiimonas</taxon>
    </lineage>
</organism>
<dbReference type="InterPro" id="IPR016166">
    <property type="entry name" value="FAD-bd_PCMH"/>
</dbReference>
<dbReference type="InterPro" id="IPR051312">
    <property type="entry name" value="Diverse_Substr_Oxidored"/>
</dbReference>
<dbReference type="PANTHER" id="PTHR42659">
    <property type="entry name" value="XANTHINE DEHYDROGENASE SUBUNIT C-RELATED"/>
    <property type="match status" value="1"/>
</dbReference>
<evidence type="ECO:0000256" key="3">
    <source>
        <dbReference type="ARBA" id="ARBA00023002"/>
    </source>
</evidence>
<evidence type="ECO:0000256" key="2">
    <source>
        <dbReference type="ARBA" id="ARBA00022827"/>
    </source>
</evidence>
<gene>
    <name evidence="5" type="ORF">IXC47_00740</name>
</gene>
<dbReference type="PROSITE" id="PS51387">
    <property type="entry name" value="FAD_PCMH"/>
    <property type="match status" value="1"/>
</dbReference>
<evidence type="ECO:0000313" key="6">
    <source>
        <dbReference type="Proteomes" id="UP000657372"/>
    </source>
</evidence>
<keyword evidence="3" id="KW-0560">Oxidoreductase</keyword>
<dbReference type="EMBL" id="JADOEL010000001">
    <property type="protein sequence ID" value="MBF8176201.1"/>
    <property type="molecule type" value="Genomic_DNA"/>
</dbReference>
<accession>A0ABS0EN34</accession>
<protein>
    <submittedName>
        <fullName evidence="5">FAD binding domain-containing protein</fullName>
    </submittedName>
</protein>
<evidence type="ECO:0000256" key="1">
    <source>
        <dbReference type="ARBA" id="ARBA00022630"/>
    </source>
</evidence>
<keyword evidence="6" id="KW-1185">Reference proteome</keyword>
<comment type="caution">
    <text evidence="5">The sequence shown here is derived from an EMBL/GenBank/DDBJ whole genome shotgun (WGS) entry which is preliminary data.</text>
</comment>
<evidence type="ECO:0000313" key="5">
    <source>
        <dbReference type="EMBL" id="MBF8176201.1"/>
    </source>
</evidence>
<dbReference type="Gene3D" id="3.30.43.10">
    <property type="entry name" value="Uridine Diphospho-n-acetylenolpyruvylglucosamine Reductase, domain 2"/>
    <property type="match status" value="1"/>
</dbReference>